<dbReference type="Proteomes" id="UP000814128">
    <property type="component" value="Unassembled WGS sequence"/>
</dbReference>
<accession>A0ACB8Q4L7</accession>
<gene>
    <name evidence="1" type="ORF">K488DRAFT_91984</name>
</gene>
<reference evidence="1" key="1">
    <citation type="submission" date="2021-02" db="EMBL/GenBank/DDBJ databases">
        <authorList>
            <consortium name="DOE Joint Genome Institute"/>
            <person name="Ahrendt S."/>
            <person name="Looney B.P."/>
            <person name="Miyauchi S."/>
            <person name="Morin E."/>
            <person name="Drula E."/>
            <person name="Courty P.E."/>
            <person name="Chicoki N."/>
            <person name="Fauchery L."/>
            <person name="Kohler A."/>
            <person name="Kuo A."/>
            <person name="Labutti K."/>
            <person name="Pangilinan J."/>
            <person name="Lipzen A."/>
            <person name="Riley R."/>
            <person name="Andreopoulos W."/>
            <person name="He G."/>
            <person name="Johnson J."/>
            <person name="Barry K.W."/>
            <person name="Grigoriev I.V."/>
            <person name="Nagy L."/>
            <person name="Hibbett D."/>
            <person name="Henrissat B."/>
            <person name="Matheny P.B."/>
            <person name="Labbe J."/>
            <person name="Martin F."/>
        </authorList>
    </citation>
    <scope>NUCLEOTIDE SEQUENCE</scope>
    <source>
        <strain evidence="1">EC-137</strain>
    </source>
</reference>
<proteinExistence type="predicted"/>
<keyword evidence="2" id="KW-1185">Reference proteome</keyword>
<sequence>MSFGLAAREAASAAPTVGNTVGALVVGWGVSSIAFGMICLQVWTYYSKYPSDALVHKLLVAVIGVSEIVHQVAIGHACWHYTVTDNGKGLLIFSEKSIWSLATVVVLGAFIGTVVKIYFGLRTYKLSKGNYLVSALIVRLPHKMHRTELIIFGIYSIKSQSMYMAQLADLKNLGSVALGLGAATDIVTALALSYYLHTMRTGYRRSDTLINRLILFSVNTGALTSACSLSVLIVYQVMPSNFVFISLYFLLCKLYSNSCLATFNSRRFVSGRGTDRSETNSNGNGAFALAPRSRNATIADFKSADVSKVNRQIAIGVRQEVAVKHDSTYDEYCFKDAASPAY</sequence>
<dbReference type="EMBL" id="MU274238">
    <property type="protein sequence ID" value="KAI0026728.1"/>
    <property type="molecule type" value="Genomic_DNA"/>
</dbReference>
<protein>
    <submittedName>
        <fullName evidence="1">Uncharacterized protein</fullName>
    </submittedName>
</protein>
<name>A0ACB8Q4L7_9AGAM</name>
<organism evidence="1 2">
    <name type="scientific">Vararia minispora EC-137</name>
    <dbReference type="NCBI Taxonomy" id="1314806"/>
    <lineage>
        <taxon>Eukaryota</taxon>
        <taxon>Fungi</taxon>
        <taxon>Dikarya</taxon>
        <taxon>Basidiomycota</taxon>
        <taxon>Agaricomycotina</taxon>
        <taxon>Agaricomycetes</taxon>
        <taxon>Russulales</taxon>
        <taxon>Lachnocladiaceae</taxon>
        <taxon>Vararia</taxon>
    </lineage>
</organism>
<reference evidence="1" key="2">
    <citation type="journal article" date="2022" name="New Phytol.">
        <title>Evolutionary transition to the ectomycorrhizal habit in the genomes of a hyperdiverse lineage of mushroom-forming fungi.</title>
        <authorList>
            <person name="Looney B."/>
            <person name="Miyauchi S."/>
            <person name="Morin E."/>
            <person name="Drula E."/>
            <person name="Courty P.E."/>
            <person name="Kohler A."/>
            <person name="Kuo A."/>
            <person name="LaButti K."/>
            <person name="Pangilinan J."/>
            <person name="Lipzen A."/>
            <person name="Riley R."/>
            <person name="Andreopoulos W."/>
            <person name="He G."/>
            <person name="Johnson J."/>
            <person name="Nolan M."/>
            <person name="Tritt A."/>
            <person name="Barry K.W."/>
            <person name="Grigoriev I.V."/>
            <person name="Nagy L.G."/>
            <person name="Hibbett D."/>
            <person name="Henrissat B."/>
            <person name="Matheny P.B."/>
            <person name="Labbe J."/>
            <person name="Martin F.M."/>
        </authorList>
    </citation>
    <scope>NUCLEOTIDE SEQUENCE</scope>
    <source>
        <strain evidence="1">EC-137</strain>
    </source>
</reference>
<evidence type="ECO:0000313" key="2">
    <source>
        <dbReference type="Proteomes" id="UP000814128"/>
    </source>
</evidence>
<evidence type="ECO:0000313" key="1">
    <source>
        <dbReference type="EMBL" id="KAI0026728.1"/>
    </source>
</evidence>
<comment type="caution">
    <text evidence="1">The sequence shown here is derived from an EMBL/GenBank/DDBJ whole genome shotgun (WGS) entry which is preliminary data.</text>
</comment>